<sequence>MISLSEPIMGTIEQLVTTANNDMKHWMLGGSCGLVLQGVPLGREPRDVDIYADEPDAKQLQEQWSPYAIDAPEWNATSTYHSLLSHYQICGVPIELVGQFIVTTPQCQYNTIIRDALWNHRIIYNVDRFSIALMPLAHELVFNILRQREDRTASIAQVINAAPEQHITAMNAVLANCSEPAYIRSIVNEWCPNMMAFLFV</sequence>
<name>A0A383RED3_PAEAL</name>
<dbReference type="SUPFAM" id="SSF81301">
    <property type="entry name" value="Nucleotidyltransferase"/>
    <property type="match status" value="1"/>
</dbReference>
<evidence type="ECO:0000313" key="1">
    <source>
        <dbReference type="EMBL" id="SYX84689.1"/>
    </source>
</evidence>
<dbReference type="InterPro" id="IPR043519">
    <property type="entry name" value="NT_sf"/>
</dbReference>
<reference evidence="2" key="1">
    <citation type="submission" date="2018-08" db="EMBL/GenBank/DDBJ databases">
        <authorList>
            <person name="Chevrot R."/>
        </authorList>
    </citation>
    <scope>NUCLEOTIDE SEQUENCE [LARGE SCALE GENOMIC DNA]</scope>
</reference>
<protein>
    <submittedName>
        <fullName evidence="1">Uncharacterized protein</fullName>
    </submittedName>
</protein>
<dbReference type="AlphaFoldDB" id="A0A383RED3"/>
<dbReference type="Gene3D" id="3.30.460.40">
    <property type="match status" value="1"/>
</dbReference>
<proteinExistence type="predicted"/>
<dbReference type="EMBL" id="LS992241">
    <property type="protein sequence ID" value="SYX84689.1"/>
    <property type="molecule type" value="Genomic_DNA"/>
</dbReference>
<dbReference type="Proteomes" id="UP000304148">
    <property type="component" value="Chromosome"/>
</dbReference>
<organism evidence="1 2">
    <name type="scientific">Paenibacillus alvei</name>
    <name type="common">Bacillus alvei</name>
    <dbReference type="NCBI Taxonomy" id="44250"/>
    <lineage>
        <taxon>Bacteria</taxon>
        <taxon>Bacillati</taxon>
        <taxon>Bacillota</taxon>
        <taxon>Bacilli</taxon>
        <taxon>Bacillales</taxon>
        <taxon>Paenibacillaceae</taxon>
        <taxon>Paenibacillus</taxon>
    </lineage>
</organism>
<accession>A0A383RED3</accession>
<evidence type="ECO:0000313" key="2">
    <source>
        <dbReference type="Proteomes" id="UP000304148"/>
    </source>
</evidence>
<dbReference type="RefSeq" id="WP_138186544.1">
    <property type="nucleotide sequence ID" value="NZ_LS992241.1"/>
</dbReference>
<gene>
    <name evidence="1" type="ORF">PBLR_13111</name>
</gene>